<dbReference type="PANTHER" id="PTHR43775:SF37">
    <property type="entry name" value="SI:DKEY-61P9.11"/>
    <property type="match status" value="1"/>
</dbReference>
<dbReference type="InterPro" id="IPR020841">
    <property type="entry name" value="PKS_Beta-ketoAc_synthase_dom"/>
</dbReference>
<dbReference type="Proteomes" id="UP000678393">
    <property type="component" value="Unassembled WGS sequence"/>
</dbReference>
<accession>A0A8S3YFN7</accession>
<dbReference type="InterPro" id="IPR049900">
    <property type="entry name" value="PKS_mFAS_DH"/>
</dbReference>
<dbReference type="Pfam" id="PF00550">
    <property type="entry name" value="PP-binding"/>
    <property type="match status" value="1"/>
</dbReference>
<dbReference type="Pfam" id="PF14765">
    <property type="entry name" value="PS-DH"/>
    <property type="match status" value="1"/>
</dbReference>
<evidence type="ECO:0000256" key="5">
    <source>
        <dbReference type="ARBA" id="ARBA00022679"/>
    </source>
</evidence>
<dbReference type="GO" id="GO:0044550">
    <property type="term" value="P:secondary metabolite biosynthetic process"/>
    <property type="evidence" value="ECO:0007669"/>
    <property type="project" value="UniProtKB-ARBA"/>
</dbReference>
<keyword evidence="3" id="KW-0596">Phosphopantetheine</keyword>
<evidence type="ECO:0000313" key="11">
    <source>
        <dbReference type="EMBL" id="CAG5115927.1"/>
    </source>
</evidence>
<dbReference type="PROSITE" id="PS52019">
    <property type="entry name" value="PKS_MFAS_DH"/>
    <property type="match status" value="1"/>
</dbReference>
<dbReference type="InterPro" id="IPR023213">
    <property type="entry name" value="CAT-like_dom_sf"/>
</dbReference>
<dbReference type="OrthoDB" id="329835at2759"/>
<protein>
    <recommendedName>
        <fullName evidence="2">Fatty acid synthase</fullName>
        <ecNumber evidence="1">2.3.1.85</ecNumber>
    </recommendedName>
</protein>
<dbReference type="InterPro" id="IPR032821">
    <property type="entry name" value="PKS_assoc"/>
</dbReference>
<dbReference type="InterPro" id="IPR013968">
    <property type="entry name" value="PKS_KR"/>
</dbReference>
<dbReference type="Gene3D" id="3.30.70.3290">
    <property type="match status" value="1"/>
</dbReference>
<dbReference type="InterPro" id="IPR018201">
    <property type="entry name" value="Ketoacyl_synth_AS"/>
</dbReference>
<name>A0A8S3YFN7_9EUPU</name>
<dbReference type="InterPro" id="IPR049551">
    <property type="entry name" value="PKS_DH_C"/>
</dbReference>
<keyword evidence="4" id="KW-0597">Phosphoprotein</keyword>
<organism evidence="11 12">
    <name type="scientific">Candidula unifasciata</name>
    <dbReference type="NCBI Taxonomy" id="100452"/>
    <lineage>
        <taxon>Eukaryota</taxon>
        <taxon>Metazoa</taxon>
        <taxon>Spiralia</taxon>
        <taxon>Lophotrochozoa</taxon>
        <taxon>Mollusca</taxon>
        <taxon>Gastropoda</taxon>
        <taxon>Heterobranchia</taxon>
        <taxon>Euthyneura</taxon>
        <taxon>Panpulmonata</taxon>
        <taxon>Eupulmonata</taxon>
        <taxon>Stylommatophora</taxon>
        <taxon>Helicina</taxon>
        <taxon>Helicoidea</taxon>
        <taxon>Geomitridae</taxon>
        <taxon>Candidula</taxon>
    </lineage>
</organism>
<sequence>MSGPGSGQIVIVGIGCKVPGADNTEQYWRLLENGENHVIEIPKERWNNEAFYDPDPHAVGKSYVRRAGLLKDPLAFDNKLFNINDFEADQMDPQQRLVLECSYMAMEDAGLTRDKLTGSNTGVYVGAMNGDYRGLFTAKSPIVGNYTVTGISNSIIAARVSFTFDLRGPSMTVDTACSSALLAIHLGAQALRAGDCDLALCGGTNFLMSPDVFVHLSKAHMVSPTGQCFAFSDSADGYTRGEGCGMVFLKRLEDALRDGDKIWATVETGSNQDGHSVTPISAPSGDQQIKLLEHVYRNASIRMLDGIEYIEAHGKCSLSDVLVYIYLIYVYNMHGAFTFCDTSISSTGTGTAAGDPVEANALGKFFQDKGSIRHRYIGSVKTNLGHLESAAGTAGLIKVLLMMKHSKIVPTLFFERCNPKIDFPSMNLTVPTKVIDWPTHTKAACVNSFGFGGTNCHAFVKMYGESLLRQSSQVESLNVPCIVCFSAKHEKSLKGSIEDFVNHPEITSFDVHDVSFTSTARRDHYNLRYATVVEDMGDLLTRLNDFLHKGGKGTNVTKRARVVFAFGGMGTSWRGMCKELIAVSNVFRGAIQEIDQHLSEYVPWTLISRFEKEAEVEDPEYSPIAIFASQIGLAKLWMSFGVQPACVVGQSVGEVAAAHIAGILNMRDAVKVIFYRTTLMAQVVGGKMIVVRNMQVATVREIVKAYSGLANISLEYSPIACAVSGNSETITRIKQDLQAKSRNLNIQIQLLDLNVPVAYHCHHVDGCKAGLKQAVADITPQPPLVDMISSVTTEPVTELLGPDYWVNNMREPVRFYEAVQKTFTRGYKNVYIEIGPRPVLRAHINDIFPHDEVMPVVSMSKTPEWKIFLQALVSAYELGVKIDWDNIPHKGRIITPVPRYSFNPRRNLQLCESALMVLAGVQYMRKEHPYVNQVDNTDNFKIMVTIMTFPSVFDHIVSGMLIVPGAFYAESGFGLITQSVDMKAPQYAVSVVFEQPCSFARDSALELDMDITKCPPSGSGVKKYDSYKVAIVKGNKTYANIHLQACNMRGRPSSINIRHIQGRCPQIVERDEIYGMLKTFGFTYGPAYSLLMYAQRNSQECLAKIFVPNAMFFELNGTTIHPSILDGMIQTSILLMDGVDDARDLLPRSIGRLVSHRPIEDEMYIYTTLKSTDRKLTLYDIKLTTLCGDTIADLEDLAIKSLTDKSGGIENVYKCVWRPILDTGYPKLESKAPNVLFITDHIPEDNFEFMVVTTNTVIDESEDAFSVQTKAFNLCMMLKSLYVYANTKNLNMPIYFFTKRAYPLENSPTETANVNPLMTTLWGMTRCALKEQIYTDFVSFDLHLAETACTLTFMASLAEMVFKDQNLKNYPEWMVTEDKLYVNLIVQVDSETSVPTFRHNFADKSQNVILLSKEPAVLTDTFPVYHEWQTKDDAQTHVKIDVSATAFQNPLLFNMTMLYSTMEKRITLKGNGYPMFALENIGLVEGDNGNKKQKKYNIPSISCYPTPIGSKIKVPLDATITADMIPDYVPGDLTRLIALWHLHTLVTSQNATILASSATAKLGEVLICLLMSRSKPKHLNVNLVVVEQLNNAETLHETIVSLVLIEETVIPVLAKRWLKPEYFISLTSLLEPSARTHISYFMPNVEINLVDTAVAFHPRTITQVVQKVKKWMVRHSSLMSRVAACLHKTPIATGVFKDVAADLDELLEMQIINTNTSKVRVERTELFRKDAVYIVVGGQTGLGWLYVKFLVKHGAGGIAIVNRRQATTDKQNEITQLSAAESCVIKTFQADVTHMESLKNFMVQMEDAFPDSVLKGVFFGAAVVDDQLLSQVDPKAFMKVMSPKVMGAWNLHQLTKNLPLDYFVLHSSVTSVFGNAGQSNYGAGNAFMDGLAHYRRHMNLAAQSINWGALDLGMLSDHNESKKILEGQGFVLMTEEDICGFIIPILLLDWGQIMPCTFDKEILMKRLKRDMLIPFQYRLKAMLDSTIEEVKIEEDILLALHGVRDQPLDQRITIYERYVIALASQVLSVEDIKSDSGLVDFGMDSIVAMTMINQIYKEIHCRLPAIVFITGEPTARIIAQAIEDVLSGKLAEGSEFGIDSEQLAIEAAPGETKAETPDNKLVEPSSTRRVSFVASTIESSQLVIYKRHPRKQSLHGVVDIDIPVDQKEPEMVRKAILATLEVHPITCTVFKEDTSKRNSALNFEKQILPPEKALDFRVAGKDGKDVQVFSEEAFDVKEKGPLRFILQQGSKTNLRIIFHKAGFDVRSIYQFIQDLVAAFDPTVKKTVPEKDRVNRSPKPSEDFNLELEKIYKSKSETFAQFWAKTLSHDIANTSLQQQQNRGQFMLSSMIATNGSLRTVLSPDLTQKIIKFIRSHNVSLLGLVAGAYQTLIHILTGKPAVSLMFPLDLRRYVKDTDSDIANYSNEIPLLAQFDLTKKITIQEFIVQNNKRIQQHIDHGILPFTFFQGLAERTMELFNQSPHGISIEMLSARDAAAVNGKLNRSIRSPPAILPLGLETNLFIQHNLLSNVVVLNLGYKECVINGMRAEVLMKNLVSLLTGIMTNPDLQLKQIKKHTRGLNKSFCAVQ</sequence>
<dbReference type="SUPFAM" id="SSF47336">
    <property type="entry name" value="ACP-like"/>
    <property type="match status" value="1"/>
</dbReference>
<dbReference type="SMART" id="SM00822">
    <property type="entry name" value="PKS_KR"/>
    <property type="match status" value="1"/>
</dbReference>
<dbReference type="SUPFAM" id="SSF53901">
    <property type="entry name" value="Thiolase-like"/>
    <property type="match status" value="2"/>
</dbReference>
<dbReference type="InterPro" id="IPR016039">
    <property type="entry name" value="Thiolase-like"/>
</dbReference>
<dbReference type="InterPro" id="IPR042104">
    <property type="entry name" value="PKS_dehydratase_sf"/>
</dbReference>
<dbReference type="InterPro" id="IPR050091">
    <property type="entry name" value="PKS_NRPS_Biosynth_Enz"/>
</dbReference>
<dbReference type="Pfam" id="PF08659">
    <property type="entry name" value="KR"/>
    <property type="match status" value="1"/>
</dbReference>
<dbReference type="InterPro" id="IPR014043">
    <property type="entry name" value="Acyl_transferase_dom"/>
</dbReference>
<dbReference type="GO" id="GO:0004312">
    <property type="term" value="F:fatty acid synthase activity"/>
    <property type="evidence" value="ECO:0007669"/>
    <property type="project" value="UniProtKB-EC"/>
</dbReference>
<feature type="domain" description="Ketosynthase family 3 (KS3)" evidence="9">
    <location>
        <begin position="6"/>
        <end position="462"/>
    </location>
</feature>
<feature type="domain" description="Carrier" evidence="8">
    <location>
        <begin position="2010"/>
        <end position="2086"/>
    </location>
</feature>
<dbReference type="PROSITE" id="PS52004">
    <property type="entry name" value="KS3_2"/>
    <property type="match status" value="1"/>
</dbReference>
<evidence type="ECO:0000256" key="7">
    <source>
        <dbReference type="PROSITE-ProRule" id="PRU01363"/>
    </source>
</evidence>
<dbReference type="Gene3D" id="3.30.559.10">
    <property type="entry name" value="Chloramphenicol acetyltransferase-like domain"/>
    <property type="match status" value="1"/>
</dbReference>
<dbReference type="Gene3D" id="1.10.1200.10">
    <property type="entry name" value="ACP-like"/>
    <property type="match status" value="1"/>
</dbReference>
<evidence type="ECO:0000259" key="10">
    <source>
        <dbReference type="PROSITE" id="PS52019"/>
    </source>
</evidence>
<dbReference type="Pfam" id="PF16197">
    <property type="entry name" value="KAsynt_C_assoc"/>
    <property type="match status" value="1"/>
</dbReference>
<evidence type="ECO:0000256" key="1">
    <source>
        <dbReference type="ARBA" id="ARBA00012873"/>
    </source>
</evidence>
<feature type="region of interest" description="N-terminal hotdog fold" evidence="7">
    <location>
        <begin position="921"/>
        <end position="1048"/>
    </location>
</feature>
<evidence type="ECO:0000259" key="9">
    <source>
        <dbReference type="PROSITE" id="PS52004"/>
    </source>
</evidence>
<dbReference type="SUPFAM" id="SSF52777">
    <property type="entry name" value="CoA-dependent acyltransferases"/>
    <property type="match status" value="1"/>
</dbReference>
<dbReference type="SUPFAM" id="SSF51735">
    <property type="entry name" value="NAD(P)-binding Rossmann-fold domains"/>
    <property type="match status" value="1"/>
</dbReference>
<dbReference type="InterPro" id="IPR014030">
    <property type="entry name" value="Ketoacyl_synth_N"/>
</dbReference>
<feature type="active site" description="Proton donor; for dehydratase activity" evidence="7">
    <location>
        <position position="1126"/>
    </location>
</feature>
<evidence type="ECO:0000256" key="3">
    <source>
        <dbReference type="ARBA" id="ARBA00022450"/>
    </source>
</evidence>
<feature type="domain" description="PKS/mFAS DH" evidence="10">
    <location>
        <begin position="921"/>
        <end position="1208"/>
    </location>
</feature>
<dbReference type="SMART" id="SM00823">
    <property type="entry name" value="PKS_PP"/>
    <property type="match status" value="1"/>
</dbReference>
<dbReference type="CDD" id="cd00833">
    <property type="entry name" value="PKS"/>
    <property type="match status" value="1"/>
</dbReference>
<feature type="region of interest" description="C-terminal hotdog fold" evidence="7">
    <location>
        <begin position="1065"/>
        <end position="1208"/>
    </location>
</feature>
<dbReference type="PANTHER" id="PTHR43775">
    <property type="entry name" value="FATTY ACID SYNTHASE"/>
    <property type="match status" value="1"/>
</dbReference>
<dbReference type="Gene3D" id="3.40.366.10">
    <property type="entry name" value="Malonyl-Coenzyme A Acyl Carrier Protein, domain 2"/>
    <property type="match status" value="1"/>
</dbReference>
<evidence type="ECO:0000259" key="8">
    <source>
        <dbReference type="PROSITE" id="PS50075"/>
    </source>
</evidence>
<dbReference type="EMBL" id="CAJHNH020000183">
    <property type="protein sequence ID" value="CAG5115927.1"/>
    <property type="molecule type" value="Genomic_DNA"/>
</dbReference>
<proteinExistence type="predicted"/>
<dbReference type="InterPro" id="IPR009081">
    <property type="entry name" value="PP-bd_ACP"/>
</dbReference>
<dbReference type="SMART" id="SM00825">
    <property type="entry name" value="PKS_KS"/>
    <property type="match status" value="1"/>
</dbReference>
<evidence type="ECO:0000256" key="4">
    <source>
        <dbReference type="ARBA" id="ARBA00022553"/>
    </source>
</evidence>
<dbReference type="InterPro" id="IPR014031">
    <property type="entry name" value="Ketoacyl_synth_C"/>
</dbReference>
<keyword evidence="5" id="KW-0808">Transferase</keyword>
<dbReference type="GO" id="GO:0006633">
    <property type="term" value="P:fatty acid biosynthetic process"/>
    <property type="evidence" value="ECO:0007669"/>
    <property type="project" value="InterPro"/>
</dbReference>
<feature type="active site" description="Proton acceptor; for dehydratase activity" evidence="7">
    <location>
        <position position="955"/>
    </location>
</feature>
<dbReference type="Pfam" id="PF00698">
    <property type="entry name" value="Acyl_transf_1"/>
    <property type="match status" value="1"/>
</dbReference>
<dbReference type="InterPro" id="IPR036736">
    <property type="entry name" value="ACP-like_sf"/>
</dbReference>
<dbReference type="Gene3D" id="3.40.50.720">
    <property type="entry name" value="NAD(P)-binding Rossmann-like Domain"/>
    <property type="match status" value="1"/>
</dbReference>
<gene>
    <name evidence="11" type="ORF">CUNI_LOCUS1485</name>
</gene>
<dbReference type="SMART" id="SM00827">
    <property type="entry name" value="PKS_AT"/>
    <property type="match status" value="1"/>
</dbReference>
<dbReference type="InterPro" id="IPR057326">
    <property type="entry name" value="KR_dom"/>
</dbReference>
<dbReference type="Gene3D" id="3.40.47.10">
    <property type="match status" value="1"/>
</dbReference>
<evidence type="ECO:0000256" key="6">
    <source>
        <dbReference type="ARBA" id="ARBA00044883"/>
    </source>
</evidence>
<dbReference type="InterPro" id="IPR020806">
    <property type="entry name" value="PKS_PP-bd"/>
</dbReference>
<dbReference type="GO" id="GO:0004315">
    <property type="term" value="F:3-oxoacyl-[acyl-carrier-protein] synthase activity"/>
    <property type="evidence" value="ECO:0007669"/>
    <property type="project" value="InterPro"/>
</dbReference>
<dbReference type="PROSITE" id="PS00012">
    <property type="entry name" value="PHOSPHOPANTETHEINE"/>
    <property type="match status" value="1"/>
</dbReference>
<dbReference type="InterPro" id="IPR006162">
    <property type="entry name" value="Ppantetheine_attach_site"/>
</dbReference>
<evidence type="ECO:0000256" key="2">
    <source>
        <dbReference type="ARBA" id="ARBA00018769"/>
    </source>
</evidence>
<dbReference type="PROSITE" id="PS00606">
    <property type="entry name" value="KS3_1"/>
    <property type="match status" value="1"/>
</dbReference>
<comment type="catalytic activity">
    <reaction evidence="6">
        <text>acetyl-CoA + n malonyl-CoA + 2n NADPH + 2n H(+) = a long-chain fatty acid + (n+1) CoA + n CO2 + 2n NADP(+).</text>
        <dbReference type="EC" id="2.3.1.85"/>
    </reaction>
</comment>
<dbReference type="GO" id="GO:0031177">
    <property type="term" value="F:phosphopantetheine binding"/>
    <property type="evidence" value="ECO:0007669"/>
    <property type="project" value="InterPro"/>
</dbReference>
<dbReference type="EC" id="2.3.1.85" evidence="1"/>
<keyword evidence="12" id="KW-1185">Reference proteome</keyword>
<dbReference type="InterPro" id="IPR016035">
    <property type="entry name" value="Acyl_Trfase/lysoPLipase"/>
</dbReference>
<comment type="caution">
    <text evidence="11">The sequence shown here is derived from an EMBL/GenBank/DDBJ whole genome shotgun (WGS) entry which is preliminary data.</text>
</comment>
<dbReference type="Gene3D" id="3.10.129.110">
    <property type="entry name" value="Polyketide synthase dehydratase"/>
    <property type="match status" value="1"/>
</dbReference>
<dbReference type="Pfam" id="PF00109">
    <property type="entry name" value="ketoacyl-synt"/>
    <property type="match status" value="1"/>
</dbReference>
<dbReference type="Pfam" id="PF02801">
    <property type="entry name" value="Ketoacyl-synt_C"/>
    <property type="match status" value="1"/>
</dbReference>
<dbReference type="PROSITE" id="PS50075">
    <property type="entry name" value="CARRIER"/>
    <property type="match status" value="1"/>
</dbReference>
<dbReference type="SUPFAM" id="SSF52151">
    <property type="entry name" value="FabD/lysophospholipase-like"/>
    <property type="match status" value="1"/>
</dbReference>
<reference evidence="11" key="1">
    <citation type="submission" date="2021-04" db="EMBL/GenBank/DDBJ databases">
        <authorList>
            <consortium name="Molecular Ecology Group"/>
        </authorList>
    </citation>
    <scope>NUCLEOTIDE SEQUENCE</scope>
</reference>
<dbReference type="InterPro" id="IPR036291">
    <property type="entry name" value="NAD(P)-bd_dom_sf"/>
</dbReference>
<evidence type="ECO:0000313" key="12">
    <source>
        <dbReference type="Proteomes" id="UP000678393"/>
    </source>
</evidence>
<dbReference type="Gene3D" id="3.30.559.30">
    <property type="entry name" value="Nonribosomal peptide synthetase, condensation domain"/>
    <property type="match status" value="1"/>
</dbReference>
<dbReference type="InterPro" id="IPR001227">
    <property type="entry name" value="Ac_transferase_dom_sf"/>
</dbReference>